<feature type="compositionally biased region" description="Basic residues" evidence="1">
    <location>
        <begin position="116"/>
        <end position="130"/>
    </location>
</feature>
<name>A0A0D9ZYL1_9ORYZ</name>
<organism evidence="2">
    <name type="scientific">Oryza glumipatula</name>
    <dbReference type="NCBI Taxonomy" id="40148"/>
    <lineage>
        <taxon>Eukaryota</taxon>
        <taxon>Viridiplantae</taxon>
        <taxon>Streptophyta</taxon>
        <taxon>Embryophyta</taxon>
        <taxon>Tracheophyta</taxon>
        <taxon>Spermatophyta</taxon>
        <taxon>Magnoliopsida</taxon>
        <taxon>Liliopsida</taxon>
        <taxon>Poales</taxon>
        <taxon>Poaceae</taxon>
        <taxon>BOP clade</taxon>
        <taxon>Oryzoideae</taxon>
        <taxon>Oryzeae</taxon>
        <taxon>Oryzinae</taxon>
        <taxon>Oryza</taxon>
    </lineage>
</organism>
<dbReference type="Proteomes" id="UP000026961">
    <property type="component" value="Chromosome 5"/>
</dbReference>
<feature type="region of interest" description="Disordered" evidence="1">
    <location>
        <begin position="189"/>
        <end position="222"/>
    </location>
</feature>
<evidence type="ECO:0000313" key="2">
    <source>
        <dbReference type="EnsemblPlants" id="OGLUM05G15740.1"/>
    </source>
</evidence>
<keyword evidence="3" id="KW-1185">Reference proteome</keyword>
<feature type="region of interest" description="Disordered" evidence="1">
    <location>
        <begin position="41"/>
        <end position="69"/>
    </location>
</feature>
<evidence type="ECO:0000313" key="3">
    <source>
        <dbReference type="Proteomes" id="UP000026961"/>
    </source>
</evidence>
<reference evidence="2" key="1">
    <citation type="submission" date="2015-04" db="UniProtKB">
        <authorList>
            <consortium name="EnsemblPlants"/>
        </authorList>
    </citation>
    <scope>IDENTIFICATION</scope>
</reference>
<accession>A0A0D9ZYL1</accession>
<dbReference type="Gramene" id="OGLUM05G15740.1">
    <property type="protein sequence ID" value="OGLUM05G15740.1"/>
    <property type="gene ID" value="OGLUM05G15740"/>
</dbReference>
<sequence>MAVLTRSAAAAAAACRRSPPAPRHLHVVVVVPVPSPPSAMPPLPSPFSDGGGASAVRDRRLPPPAAVDAASSPWTMASLFPTPNLANLKSPTLARSDGVSSTLEEACRPPLSPGGHGRRGGARRWRRRRGPALGEGSNSCCCCRHVNSATSAALVGHVHRLRWGVLRVQARPEAGGDVEGNRPRVLARRRLHPDHAVRSVLPAQHHQRRGRNPPAQTQADGA</sequence>
<dbReference type="AlphaFoldDB" id="A0A0D9ZYL1"/>
<protein>
    <submittedName>
        <fullName evidence="2">Uncharacterized protein</fullName>
    </submittedName>
</protein>
<dbReference type="EnsemblPlants" id="OGLUM05G15740.1">
    <property type="protein sequence ID" value="OGLUM05G15740.1"/>
    <property type="gene ID" value="OGLUM05G15740"/>
</dbReference>
<reference evidence="2" key="2">
    <citation type="submission" date="2018-05" db="EMBL/GenBank/DDBJ databases">
        <title>OgluRS3 (Oryza glumaepatula Reference Sequence Version 3).</title>
        <authorList>
            <person name="Zhang J."/>
            <person name="Kudrna D."/>
            <person name="Lee S."/>
            <person name="Talag J."/>
            <person name="Welchert J."/>
            <person name="Wing R.A."/>
        </authorList>
    </citation>
    <scope>NUCLEOTIDE SEQUENCE [LARGE SCALE GENOMIC DNA]</scope>
</reference>
<dbReference type="HOGENOM" id="CLU_108678_0_0_1"/>
<feature type="region of interest" description="Disordered" evidence="1">
    <location>
        <begin position="85"/>
        <end position="137"/>
    </location>
</feature>
<proteinExistence type="predicted"/>
<evidence type="ECO:0000256" key="1">
    <source>
        <dbReference type="SAM" id="MobiDB-lite"/>
    </source>
</evidence>